<feature type="signal peptide" evidence="2">
    <location>
        <begin position="1"/>
        <end position="22"/>
    </location>
</feature>
<keyword evidence="2" id="KW-0732">Signal</keyword>
<feature type="chain" id="PRO_5020872125" evidence="2">
    <location>
        <begin position="23"/>
        <end position="134"/>
    </location>
</feature>
<evidence type="ECO:0000256" key="1">
    <source>
        <dbReference type="SAM" id="MobiDB-lite"/>
    </source>
</evidence>
<protein>
    <submittedName>
        <fullName evidence="3">Uncharacterized protein</fullName>
    </submittedName>
</protein>
<dbReference type="PROSITE" id="PS51257">
    <property type="entry name" value="PROKAR_LIPOPROTEIN"/>
    <property type="match status" value="1"/>
</dbReference>
<evidence type="ECO:0000313" key="3">
    <source>
        <dbReference type="EMBL" id="TCW20643.1"/>
    </source>
</evidence>
<gene>
    <name evidence="3" type="ORF">EDD19_1297</name>
</gene>
<sequence>MRARLVRAGAVVWAGLLVTAGAACGSGGDAPDADPATEPPVLKQTSPSSDSGSYAFGTDRDQLAEAVERAFSTQNGTAWWEGDTLVLSVDGDAGGPIAGFTECRVLDGLLQKRDAKVVEFPNGRVDCAEALSTG</sequence>
<accession>A0A4R3ZNS6</accession>
<evidence type="ECO:0000313" key="4">
    <source>
        <dbReference type="Proteomes" id="UP000295805"/>
    </source>
</evidence>
<dbReference type="Proteomes" id="UP000295805">
    <property type="component" value="Unassembled WGS sequence"/>
</dbReference>
<evidence type="ECO:0000256" key="2">
    <source>
        <dbReference type="SAM" id="SignalP"/>
    </source>
</evidence>
<dbReference type="AlphaFoldDB" id="A0A4R3ZNS6"/>
<feature type="compositionally biased region" description="Polar residues" evidence="1">
    <location>
        <begin position="43"/>
        <end position="52"/>
    </location>
</feature>
<name>A0A4R3ZNS6_9ACTN</name>
<dbReference type="EMBL" id="SMCX01000029">
    <property type="protein sequence ID" value="TCW20643.1"/>
    <property type="molecule type" value="Genomic_DNA"/>
</dbReference>
<proteinExistence type="predicted"/>
<feature type="region of interest" description="Disordered" evidence="1">
    <location>
        <begin position="26"/>
        <end position="56"/>
    </location>
</feature>
<feature type="compositionally biased region" description="Low complexity" evidence="1">
    <location>
        <begin position="29"/>
        <end position="40"/>
    </location>
</feature>
<reference evidence="3 4" key="1">
    <citation type="submission" date="2019-03" db="EMBL/GenBank/DDBJ databases">
        <title>Root nodule microbial communities of legume samples collected from USA, Mexico and Botswana.</title>
        <authorList>
            <person name="Hirsch A."/>
        </authorList>
    </citation>
    <scope>NUCLEOTIDE SEQUENCE [LARGE SCALE GENOMIC DNA]</scope>
    <source>
        <strain evidence="3 4">55</strain>
    </source>
</reference>
<comment type="caution">
    <text evidence="3">The sequence shown here is derived from an EMBL/GenBank/DDBJ whole genome shotgun (WGS) entry which is preliminary data.</text>
</comment>
<dbReference type="GeneID" id="89529385"/>
<organism evidence="3 4">
    <name type="scientific">Dietzia cinnamea</name>
    <dbReference type="NCBI Taxonomy" id="321318"/>
    <lineage>
        <taxon>Bacteria</taxon>
        <taxon>Bacillati</taxon>
        <taxon>Actinomycetota</taxon>
        <taxon>Actinomycetes</taxon>
        <taxon>Mycobacteriales</taxon>
        <taxon>Dietziaceae</taxon>
        <taxon>Dietzia</taxon>
    </lineage>
</organism>
<dbReference type="RefSeq" id="WP_131886408.1">
    <property type="nucleotide sequence ID" value="NZ_CP143053.1"/>
</dbReference>